<evidence type="ECO:0000313" key="14">
    <source>
        <dbReference type="Proteomes" id="UP000061704"/>
    </source>
</evidence>
<dbReference type="GO" id="GO:0005829">
    <property type="term" value="C:cytosol"/>
    <property type="evidence" value="ECO:0007669"/>
    <property type="project" value="TreeGrafter"/>
</dbReference>
<feature type="binding site" evidence="10">
    <location>
        <position position="24"/>
    </location>
    <ligand>
        <name>(6S)-5-formyl-5,6,7,8-tetrahydrofolate</name>
        <dbReference type="ChEBI" id="CHEBI:57457"/>
    </ligand>
</feature>
<dbReference type="GO" id="GO:0005525">
    <property type="term" value="F:GTP binding"/>
    <property type="evidence" value="ECO:0007669"/>
    <property type="project" value="UniProtKB-UniRule"/>
</dbReference>
<keyword evidence="4 10" id="KW-0479">Metal-binding</keyword>
<feature type="binding site" evidence="10">
    <location>
        <position position="81"/>
    </location>
    <ligand>
        <name>(6S)-5-formyl-5,6,7,8-tetrahydrofolate</name>
        <dbReference type="ChEBI" id="CHEBI:57457"/>
    </ligand>
</feature>
<dbReference type="CDD" id="cd14858">
    <property type="entry name" value="TrmE_N"/>
    <property type="match status" value="1"/>
</dbReference>
<comment type="cofactor">
    <cofactor evidence="10">
        <name>K(+)</name>
        <dbReference type="ChEBI" id="CHEBI:29103"/>
    </cofactor>
    <text evidence="10">Binds 1 potassium ion per subunit.</text>
</comment>
<dbReference type="OrthoDB" id="9805918at2"/>
<dbReference type="KEGG" id="icp:ICMP_010"/>
<dbReference type="Pfam" id="PF12631">
    <property type="entry name" value="MnmE_helical"/>
    <property type="match status" value="1"/>
</dbReference>
<feature type="binding site" evidence="10">
    <location>
        <begin position="246"/>
        <end position="252"/>
    </location>
    <ligand>
        <name>GTP</name>
        <dbReference type="ChEBI" id="CHEBI:37565"/>
    </ligand>
</feature>
<dbReference type="STRING" id="476281.ICMP_010"/>
<dbReference type="HAMAP" id="MF_00379">
    <property type="entry name" value="GTPase_MnmE"/>
    <property type="match status" value="1"/>
</dbReference>
<feature type="binding site" evidence="10">
    <location>
        <position position="231"/>
    </location>
    <ligand>
        <name>Mg(2+)</name>
        <dbReference type="ChEBI" id="CHEBI:18420"/>
    </ligand>
</feature>
<keyword evidence="3 10" id="KW-0819">tRNA processing</keyword>
<evidence type="ECO:0000256" key="9">
    <source>
        <dbReference type="ARBA" id="ARBA00023134"/>
    </source>
</evidence>
<organism evidence="13 14">
    <name type="scientific">Candidatus Ishikawaella capsulata Mpkobe</name>
    <dbReference type="NCBI Taxonomy" id="476281"/>
    <lineage>
        <taxon>Bacteria</taxon>
        <taxon>Pseudomonadati</taxon>
        <taxon>Pseudomonadota</taxon>
        <taxon>Gammaproteobacteria</taxon>
        <taxon>Enterobacterales</taxon>
        <taxon>Enterobacteriaceae</taxon>
        <taxon>Candidatus Ishikawella</taxon>
    </lineage>
</organism>
<dbReference type="Gene3D" id="3.30.1360.120">
    <property type="entry name" value="Probable tRNA modification gtpase trme, domain 1"/>
    <property type="match status" value="1"/>
</dbReference>
<keyword evidence="6 10" id="KW-0378">Hydrolase</keyword>
<evidence type="ECO:0000256" key="8">
    <source>
        <dbReference type="ARBA" id="ARBA00022958"/>
    </source>
</evidence>
<feature type="binding site" evidence="10">
    <location>
        <begin position="271"/>
        <end position="274"/>
    </location>
    <ligand>
        <name>GTP</name>
        <dbReference type="ChEBI" id="CHEBI:37565"/>
    </ligand>
</feature>
<dbReference type="PROSITE" id="PS51709">
    <property type="entry name" value="G_TRME"/>
    <property type="match status" value="1"/>
</dbReference>
<keyword evidence="2 10" id="KW-0963">Cytoplasm</keyword>
<dbReference type="SUPFAM" id="SSF52540">
    <property type="entry name" value="P-loop containing nucleoside triphosphate hydrolases"/>
    <property type="match status" value="1"/>
</dbReference>
<dbReference type="CDD" id="cd04164">
    <property type="entry name" value="trmE"/>
    <property type="match status" value="1"/>
</dbReference>
<proteinExistence type="inferred from homology"/>
<keyword evidence="5 10" id="KW-0547">Nucleotide-binding</keyword>
<comment type="subunit">
    <text evidence="10">Homodimer. Heterotetramer of two MnmE and two MnmG subunits.</text>
</comment>
<dbReference type="EC" id="3.6.-.-" evidence="10"/>
<keyword evidence="9 10" id="KW-0342">GTP-binding</keyword>
<evidence type="ECO:0000256" key="2">
    <source>
        <dbReference type="ARBA" id="ARBA00022490"/>
    </source>
</evidence>
<dbReference type="PANTHER" id="PTHR42714:SF2">
    <property type="entry name" value="TRNA MODIFICATION GTPASE GTPBP3, MITOCHONDRIAL"/>
    <property type="match status" value="1"/>
</dbReference>
<dbReference type="GO" id="GO:0046872">
    <property type="term" value="F:metal ion binding"/>
    <property type="evidence" value="ECO:0007669"/>
    <property type="project" value="UniProtKB-KW"/>
</dbReference>
<dbReference type="GO" id="GO:0003924">
    <property type="term" value="F:GTPase activity"/>
    <property type="evidence" value="ECO:0007669"/>
    <property type="project" value="UniProtKB-UniRule"/>
</dbReference>
<evidence type="ECO:0000256" key="3">
    <source>
        <dbReference type="ARBA" id="ARBA00022694"/>
    </source>
</evidence>
<feature type="domain" description="TrmE-type G" evidence="12">
    <location>
        <begin position="217"/>
        <end position="382"/>
    </location>
</feature>
<keyword evidence="8 10" id="KW-0630">Potassium</keyword>
<evidence type="ECO:0000256" key="6">
    <source>
        <dbReference type="ARBA" id="ARBA00022801"/>
    </source>
</evidence>
<dbReference type="NCBIfam" id="TIGR00231">
    <property type="entry name" value="small_GTP"/>
    <property type="match status" value="1"/>
</dbReference>
<comment type="function">
    <text evidence="10">Exhibits a very high intrinsic GTPase hydrolysis rate. Involved in the addition of a carboxymethylaminomethyl (cmnm) group at the wobble position (U34) of certain tRNAs, forming tRNA-cmnm(5)s(2)U34.</text>
</comment>
<evidence type="ECO:0000256" key="4">
    <source>
        <dbReference type="ARBA" id="ARBA00022723"/>
    </source>
</evidence>
<evidence type="ECO:0000256" key="5">
    <source>
        <dbReference type="ARBA" id="ARBA00022741"/>
    </source>
</evidence>
<sequence length="457" mass="50829">MSGNNDTIVAQATPIGRASIGVIRVSGIYSKLVANKILGHLPRANYAKYLPFKDIKGKIIDYGIAIWFPHPHSFTGEDILELQGHSNPVIIDLLIENILKLPGIRIARPGEFSERAFLNHKIDLLQAESIADLIEASSKQAAQSAIKSLQGFFSTAVNRLITQLNNLRVNIEADINFPDEDNSYCYLKNTNIKLSEIINELDNVLNEAHKGSMLREGINIVIAGLPNAGKSSLLNTLVRHEAAIVTNIIGTTRDILKECIQIDGLSCNIIDTAGLRTTNNLVESIGIKRAWQEIKHADHILFTVDSSVTNMINMSAETKLIWQKIISNTVNKNSITIIRNKIDITGEKASYNIINGYPSISLSTYTGFGMEILYKHLKQYMGFTNNVESKFIARRRHIQALKLAKEHLQIAQLNTSRERAILAEELRLAQEALNEITGKFTSNDLLNSIFSKFCLGK</sequence>
<dbReference type="Gene3D" id="1.20.120.430">
    <property type="entry name" value="tRNA modification GTPase MnmE domain 2"/>
    <property type="match status" value="1"/>
</dbReference>
<feature type="binding site" evidence="10">
    <location>
        <position position="252"/>
    </location>
    <ligand>
        <name>Mg(2+)</name>
        <dbReference type="ChEBI" id="CHEBI:18420"/>
    </ligand>
</feature>
<dbReference type="InterPro" id="IPR005225">
    <property type="entry name" value="Small_GTP-bd"/>
</dbReference>
<feature type="binding site" evidence="10">
    <location>
        <position position="248"/>
    </location>
    <ligand>
        <name>K(+)</name>
        <dbReference type="ChEBI" id="CHEBI:29103"/>
    </ligand>
</feature>
<dbReference type="InterPro" id="IPR025867">
    <property type="entry name" value="MnmE_helical"/>
</dbReference>
<comment type="subcellular location">
    <subcellularLocation>
        <location evidence="10">Cytoplasm</location>
    </subcellularLocation>
</comment>
<protein>
    <recommendedName>
        <fullName evidence="10">tRNA modification GTPase MnmE</fullName>
        <ecNumber evidence="10">3.6.-.-</ecNumber>
    </recommendedName>
</protein>
<dbReference type="AlphaFoldDB" id="C5WC27"/>
<dbReference type="PANTHER" id="PTHR42714">
    <property type="entry name" value="TRNA MODIFICATION GTPASE GTPBP3"/>
    <property type="match status" value="1"/>
</dbReference>
<keyword evidence="14" id="KW-1185">Reference proteome</keyword>
<dbReference type="InterPro" id="IPR031168">
    <property type="entry name" value="G_TrmE"/>
</dbReference>
<dbReference type="SUPFAM" id="SSF116878">
    <property type="entry name" value="TrmE connector domain"/>
    <property type="match status" value="1"/>
</dbReference>
<dbReference type="GO" id="GO:0002098">
    <property type="term" value="P:tRNA wobble uridine modification"/>
    <property type="evidence" value="ECO:0007669"/>
    <property type="project" value="TreeGrafter"/>
</dbReference>
<dbReference type="InterPro" id="IPR004520">
    <property type="entry name" value="GTPase_MnmE"/>
</dbReference>
<evidence type="ECO:0000256" key="7">
    <source>
        <dbReference type="ARBA" id="ARBA00022842"/>
    </source>
</evidence>
<feature type="binding site" evidence="10">
    <location>
        <position position="457"/>
    </location>
    <ligand>
        <name>(6S)-5-formyl-5,6,7,8-tetrahydrofolate</name>
        <dbReference type="ChEBI" id="CHEBI:57457"/>
    </ligand>
</feature>
<dbReference type="NCBIfam" id="NF003661">
    <property type="entry name" value="PRK05291.1-3"/>
    <property type="match status" value="1"/>
</dbReference>
<dbReference type="RefSeq" id="WP_041068560.1">
    <property type="nucleotide sequence ID" value="NZ_AP010872.1"/>
</dbReference>
<feature type="binding site" evidence="10">
    <location>
        <position position="121"/>
    </location>
    <ligand>
        <name>(6S)-5-formyl-5,6,7,8-tetrahydrofolate</name>
        <dbReference type="ChEBI" id="CHEBI:57457"/>
    </ligand>
</feature>
<feature type="binding site" evidence="10">
    <location>
        <position position="251"/>
    </location>
    <ligand>
        <name>K(+)</name>
        <dbReference type="ChEBI" id="CHEBI:29103"/>
    </ligand>
</feature>
<evidence type="ECO:0000256" key="10">
    <source>
        <dbReference type="HAMAP-Rule" id="MF_00379"/>
    </source>
</evidence>
<dbReference type="Pfam" id="PF10396">
    <property type="entry name" value="TrmE_N"/>
    <property type="match status" value="1"/>
</dbReference>
<comment type="caution">
    <text evidence="10">Lacks conserved residue(s) required for the propagation of feature annotation.</text>
</comment>
<dbReference type="InterPro" id="IPR018948">
    <property type="entry name" value="GTP-bd_TrmE_N"/>
</dbReference>
<reference evidence="13 14" key="1">
    <citation type="journal article" date="2011" name="Genome Biol. Evol.">
        <title>Reductive evolution of bacterial genome in insect gut environment.</title>
        <authorList>
            <person name="Nikoh N."/>
            <person name="Hosokawa T."/>
            <person name="Ohshima K."/>
            <person name="Hattori M."/>
            <person name="Fukatsu T."/>
        </authorList>
    </citation>
    <scope>NUCLEOTIDE SEQUENCE [LARGE SCALE GENOMIC DNA]</scope>
    <source>
        <strain evidence="13 14">Mpkobe</strain>
    </source>
</reference>
<dbReference type="EMBL" id="AP010872">
    <property type="protein sequence ID" value="BAH82883.1"/>
    <property type="molecule type" value="Genomic_DNA"/>
</dbReference>
<dbReference type="Proteomes" id="UP000061704">
    <property type="component" value="Chromosome"/>
</dbReference>
<evidence type="ECO:0000313" key="13">
    <source>
        <dbReference type="EMBL" id="BAH82883.1"/>
    </source>
</evidence>
<dbReference type="InterPro" id="IPR027417">
    <property type="entry name" value="P-loop_NTPase"/>
</dbReference>
<feature type="binding site" evidence="10">
    <location>
        <position position="227"/>
    </location>
    <ligand>
        <name>K(+)</name>
        <dbReference type="ChEBI" id="CHEBI:29103"/>
    </ligand>
</feature>
<dbReference type="HOGENOM" id="CLU_019624_4_1_6"/>
<accession>C5WC27</accession>
<dbReference type="Gene3D" id="3.40.50.300">
    <property type="entry name" value="P-loop containing nucleotide triphosphate hydrolases"/>
    <property type="match status" value="1"/>
</dbReference>
<dbReference type="InterPro" id="IPR027368">
    <property type="entry name" value="MnmE_dom2"/>
</dbReference>
<dbReference type="GO" id="GO:0030488">
    <property type="term" value="P:tRNA methylation"/>
    <property type="evidence" value="ECO:0007669"/>
    <property type="project" value="TreeGrafter"/>
</dbReference>
<keyword evidence="7 10" id="KW-0460">Magnesium</keyword>
<dbReference type="FunFam" id="3.30.1360.120:FF:000001">
    <property type="entry name" value="tRNA modification GTPase MnmE"/>
    <property type="match status" value="1"/>
</dbReference>
<dbReference type="InterPro" id="IPR027266">
    <property type="entry name" value="TrmE/GcvT-like"/>
</dbReference>
<dbReference type="NCBIfam" id="TIGR00450">
    <property type="entry name" value="mnmE_trmE_thdF"/>
    <property type="match status" value="1"/>
</dbReference>
<evidence type="ECO:0000256" key="1">
    <source>
        <dbReference type="ARBA" id="ARBA00011043"/>
    </source>
</evidence>
<evidence type="ECO:0000259" key="12">
    <source>
        <dbReference type="PROSITE" id="PS51709"/>
    </source>
</evidence>
<comment type="similarity">
    <text evidence="1 10 11">Belongs to the TRAFAC class TrmE-Era-EngA-EngB-Septin-like GTPase superfamily. TrmE GTPase family.</text>
</comment>
<evidence type="ECO:0000256" key="11">
    <source>
        <dbReference type="RuleBase" id="RU003313"/>
    </source>
</evidence>
<feature type="binding site" evidence="10">
    <location>
        <begin position="227"/>
        <end position="232"/>
    </location>
    <ligand>
        <name>GTP</name>
        <dbReference type="ChEBI" id="CHEBI:37565"/>
    </ligand>
</feature>
<feature type="binding site" evidence="10">
    <location>
        <position position="246"/>
    </location>
    <ligand>
        <name>K(+)</name>
        <dbReference type="ChEBI" id="CHEBI:29103"/>
    </ligand>
</feature>
<name>C5WC27_9ENTR</name>
<dbReference type="InterPro" id="IPR006073">
    <property type="entry name" value="GTP-bd"/>
</dbReference>
<gene>
    <name evidence="10" type="primary">mnmE</name>
    <name evidence="10 13" type="synonym">trmE</name>
    <name evidence="13" type="ORF">ICMP_010</name>
</gene>
<dbReference type="Pfam" id="PF01926">
    <property type="entry name" value="MMR_HSR1"/>
    <property type="match status" value="1"/>
</dbReference>